<name>A0A482TF30_HALHI</name>
<organism evidence="1 2">
    <name type="scientific">Haloarcula hispanica</name>
    <dbReference type="NCBI Taxonomy" id="51589"/>
    <lineage>
        <taxon>Archaea</taxon>
        <taxon>Methanobacteriati</taxon>
        <taxon>Methanobacteriota</taxon>
        <taxon>Stenosarchaea group</taxon>
        <taxon>Halobacteria</taxon>
        <taxon>Halobacteriales</taxon>
        <taxon>Haloarculaceae</taxon>
        <taxon>Haloarcula</taxon>
    </lineage>
</organism>
<protein>
    <submittedName>
        <fullName evidence="1">Uncharacterized protein</fullName>
    </submittedName>
</protein>
<accession>A0A482TF30</accession>
<evidence type="ECO:0000313" key="1">
    <source>
        <dbReference type="EMBL" id="RYJ10995.1"/>
    </source>
</evidence>
<proteinExistence type="predicted"/>
<dbReference type="GeneID" id="99237145"/>
<sequence>MDARDEPMTRLARRLETVLESALADSVSWAVTTDGQVVARLPDREFAFERNDSPDGYRWTVVLRADGAVVSKFGPFETVDGVVEQVESLVHSEVRYTVCCNG</sequence>
<dbReference type="RefSeq" id="WP_129755900.1">
    <property type="nucleotide sequence ID" value="NZ_JAFKAA010000002.1"/>
</dbReference>
<dbReference type="AlphaFoldDB" id="A0A482TF30"/>
<dbReference type="Proteomes" id="UP000293535">
    <property type="component" value="Unassembled WGS sequence"/>
</dbReference>
<dbReference type="EMBL" id="RZIG01000002">
    <property type="protein sequence ID" value="RYJ10995.1"/>
    <property type="molecule type" value="Genomic_DNA"/>
</dbReference>
<gene>
    <name evidence="1" type="ORF">ELS20_14100</name>
</gene>
<reference evidence="1 2" key="1">
    <citation type="submission" date="2018-12" db="EMBL/GenBank/DDBJ databases">
        <title>Draft genome sequence of Haloarcula hispinica strain 18.1, an halophilic archaeon isolated from Chott El Jerid of Southern Tunisia.</title>
        <authorList>
            <person name="Najjari A."/>
            <person name="Ben Dhia O."/>
            <person name="Ferjani R."/>
            <person name="Mahjoubi M."/>
            <person name="Sghaier H."/>
            <person name="Elshahed M."/>
            <person name="Ouzari H.I."/>
            <person name="Cherid A."/>
            <person name="Youssef N."/>
        </authorList>
    </citation>
    <scope>NUCLEOTIDE SEQUENCE [LARGE SCALE GENOMIC DNA]</scope>
    <source>
        <strain evidence="1 2">18.1</strain>
    </source>
</reference>
<comment type="caution">
    <text evidence="1">The sequence shown here is derived from an EMBL/GenBank/DDBJ whole genome shotgun (WGS) entry which is preliminary data.</text>
</comment>
<evidence type="ECO:0000313" key="2">
    <source>
        <dbReference type="Proteomes" id="UP000293535"/>
    </source>
</evidence>